<protein>
    <recommendedName>
        <fullName evidence="6">Transcription termination/antitermination protein NusA</fullName>
    </recommendedName>
</protein>
<feature type="compositionally biased region" description="Acidic residues" evidence="7">
    <location>
        <begin position="476"/>
        <end position="489"/>
    </location>
</feature>
<dbReference type="EMBL" id="CP102734">
    <property type="protein sequence ID" value="UVD81809.1"/>
    <property type="molecule type" value="Genomic_DNA"/>
</dbReference>
<evidence type="ECO:0000256" key="2">
    <source>
        <dbReference type="ARBA" id="ARBA00022490"/>
    </source>
</evidence>
<dbReference type="Pfam" id="PF13184">
    <property type="entry name" value="KH_NusA_1st"/>
    <property type="match status" value="1"/>
</dbReference>
<evidence type="ECO:0000259" key="10">
    <source>
        <dbReference type="Pfam" id="PF26594"/>
    </source>
</evidence>
<evidence type="ECO:0000259" key="9">
    <source>
        <dbReference type="Pfam" id="PF13184"/>
    </source>
</evidence>
<dbReference type="InterPro" id="IPR058582">
    <property type="entry name" value="KH_NusA_2nd"/>
</dbReference>
<dbReference type="RefSeq" id="WP_258210983.1">
    <property type="nucleotide sequence ID" value="NZ_CP102734.1"/>
</dbReference>
<keyword evidence="4 6" id="KW-0805">Transcription regulation</keyword>
<dbReference type="InterPro" id="IPR030842">
    <property type="entry name" value="TF_NusA_bacterial"/>
</dbReference>
<reference evidence="11" key="1">
    <citation type="submission" date="2022-08" db="EMBL/GenBank/DDBJ databases">
        <title>Complete genome of Mycoplasma iguanae type strain 2327.</title>
        <authorList>
            <person name="Spergser J."/>
        </authorList>
    </citation>
    <scope>NUCLEOTIDE SEQUENCE</scope>
    <source>
        <strain evidence="11">2327</strain>
    </source>
</reference>
<evidence type="ECO:0000313" key="11">
    <source>
        <dbReference type="EMBL" id="UVD81809.1"/>
    </source>
</evidence>
<keyword evidence="2 6" id="KW-0963">Cytoplasm</keyword>
<feature type="domain" description="NusA-like second KH" evidence="10">
    <location>
        <begin position="304"/>
        <end position="371"/>
    </location>
</feature>
<evidence type="ECO:0000256" key="6">
    <source>
        <dbReference type="HAMAP-Rule" id="MF_00945"/>
    </source>
</evidence>
<keyword evidence="3 6" id="KW-0694">RNA-binding</keyword>
<evidence type="ECO:0000256" key="5">
    <source>
        <dbReference type="ARBA" id="ARBA00023163"/>
    </source>
</evidence>
<evidence type="ECO:0000259" key="8">
    <source>
        <dbReference type="Pfam" id="PF08529"/>
    </source>
</evidence>
<accession>A0ABY5R8P2</accession>
<evidence type="ECO:0000256" key="7">
    <source>
        <dbReference type="SAM" id="MobiDB-lite"/>
    </source>
</evidence>
<dbReference type="InterPro" id="IPR025249">
    <property type="entry name" value="TF_NusA_KH_1st"/>
</dbReference>
<dbReference type="SUPFAM" id="SSF54814">
    <property type="entry name" value="Prokaryotic type KH domain (KH-domain type II)"/>
    <property type="match status" value="2"/>
</dbReference>
<comment type="subcellular location">
    <subcellularLocation>
        <location evidence="6">Cytoplasm</location>
    </subcellularLocation>
</comment>
<evidence type="ECO:0000256" key="3">
    <source>
        <dbReference type="ARBA" id="ARBA00022884"/>
    </source>
</evidence>
<keyword evidence="1 6" id="KW-0806">Transcription termination</keyword>
<dbReference type="Pfam" id="PF08529">
    <property type="entry name" value="NusA_N"/>
    <property type="match status" value="1"/>
</dbReference>
<evidence type="ECO:0000256" key="4">
    <source>
        <dbReference type="ARBA" id="ARBA00023015"/>
    </source>
</evidence>
<dbReference type="Proteomes" id="UP001059252">
    <property type="component" value="Chromosome"/>
</dbReference>
<organism evidence="11 12">
    <name type="scientific">Mycoplasma iguanae</name>
    <dbReference type="NCBI Taxonomy" id="292461"/>
    <lineage>
        <taxon>Bacteria</taxon>
        <taxon>Bacillati</taxon>
        <taxon>Mycoplasmatota</taxon>
        <taxon>Mollicutes</taxon>
        <taxon>Mycoplasmataceae</taxon>
        <taxon>Mycoplasma</taxon>
    </lineage>
</organism>
<keyword evidence="6" id="KW-0889">Transcription antitermination</keyword>
<dbReference type="Gene3D" id="3.30.1480.10">
    <property type="entry name" value="NusA, N-terminal domain"/>
    <property type="match status" value="1"/>
</dbReference>
<comment type="subunit">
    <text evidence="6">Monomer. Binds directly to the core enzyme of the DNA-dependent RNA polymerase and to nascent RNA.</text>
</comment>
<feature type="region of interest" description="Disordered" evidence="7">
    <location>
        <begin position="472"/>
        <end position="492"/>
    </location>
</feature>
<dbReference type="PANTHER" id="PTHR22648">
    <property type="entry name" value="TRANSCRIPTION TERMINATION FACTOR NUSA"/>
    <property type="match status" value="1"/>
</dbReference>
<feature type="domain" description="Transcription factor NusA first KH" evidence="9">
    <location>
        <begin position="219"/>
        <end position="298"/>
    </location>
</feature>
<dbReference type="InterPro" id="IPR015946">
    <property type="entry name" value="KH_dom-like_a/b"/>
</dbReference>
<dbReference type="InterPro" id="IPR013735">
    <property type="entry name" value="TF_NusA_N"/>
</dbReference>
<proteinExistence type="inferred from homology"/>
<evidence type="ECO:0000313" key="12">
    <source>
        <dbReference type="Proteomes" id="UP001059252"/>
    </source>
</evidence>
<dbReference type="Gene3D" id="3.30.300.20">
    <property type="match status" value="2"/>
</dbReference>
<feature type="domain" description="Transcription factor NusA N-terminal" evidence="8">
    <location>
        <begin position="15"/>
        <end position="141"/>
    </location>
</feature>
<evidence type="ECO:0000256" key="1">
    <source>
        <dbReference type="ARBA" id="ARBA00022472"/>
    </source>
</evidence>
<keyword evidence="12" id="KW-1185">Reference proteome</keyword>
<dbReference type="PANTHER" id="PTHR22648:SF0">
    <property type="entry name" value="TRANSCRIPTION TERMINATION_ANTITERMINATION PROTEIN NUSA"/>
    <property type="match status" value="1"/>
</dbReference>
<sequence length="525" mass="59882">MAKKQTIDNDINLMIFKIIDEISNFRKIEKTVVEDIFKEAIIKTFHKKIDADAEIEVEIDEESKTFNIFNKNAIVVSDEEYEEQDDLLNNVLVGLTEAKKIDANLEEGDVFEKTFTLKSLPSHLHIIISQTFKQKIIEVMRKSLYQRYLPKKGTIVKAKFISNSKKGYVFELEDGAIAFMPFSLANKALNLQMNKVIDVYIDNVILDTRESQIILSNSSNLLLQNALERSIPEIASGEIEIVKISRIPGVRSKIAVRLNPEYQESGIEEVGSIIGKEGKRIIAIQNELEGERIDIVKYSDDIYEFITEAMSPAKVVSINYDNFKKGKETYLVVVPDAQNTIAIGKKGNNALLAVEITNTRLDIISVSTAKEKGVELLWNGNLTEEELEKIEAGEKAIYRPKRGNDFSAQRFARKTPSYTSSFDMSEFDQEIADYKISIEELENFGEEQALEESPEEINVNQILEQHLEEEARLAAEDDYEPEEANEEEQQQILNVKKDLKNFKYDNELASYAGLNDLDIEDEDWD</sequence>
<dbReference type="SUPFAM" id="SSF69705">
    <property type="entry name" value="Transcription factor NusA, N-terminal domain"/>
    <property type="match status" value="1"/>
</dbReference>
<comment type="function">
    <text evidence="6">Participates in both transcription termination and antitermination.</text>
</comment>
<gene>
    <name evidence="6" type="primary">nusA</name>
    <name evidence="11" type="ORF">NV226_00625</name>
</gene>
<dbReference type="InterPro" id="IPR009019">
    <property type="entry name" value="KH_sf_prok-type"/>
</dbReference>
<keyword evidence="5 6" id="KW-0804">Transcription</keyword>
<dbReference type="Pfam" id="PF26594">
    <property type="entry name" value="KH_NusA_2nd"/>
    <property type="match status" value="1"/>
</dbReference>
<comment type="similarity">
    <text evidence="6">Belongs to the NusA family.</text>
</comment>
<dbReference type="InterPro" id="IPR036555">
    <property type="entry name" value="NusA_N_sf"/>
</dbReference>
<name>A0ABY5R8P2_9MOLU</name>
<dbReference type="HAMAP" id="MF_00945_B">
    <property type="entry name" value="NusA_B"/>
    <property type="match status" value="1"/>
</dbReference>